<dbReference type="OrthoDB" id="9799663at2"/>
<dbReference type="GO" id="GO:0003677">
    <property type="term" value="F:DNA binding"/>
    <property type="evidence" value="ECO:0007669"/>
    <property type="project" value="UniProtKB-KW"/>
</dbReference>
<dbReference type="EMBL" id="FWXH01000003">
    <property type="protein sequence ID" value="SMC22117.1"/>
    <property type="molecule type" value="Genomic_DNA"/>
</dbReference>
<dbReference type="PANTHER" id="PTHR42756">
    <property type="entry name" value="TRANSCRIPTIONAL REGULATOR, MARR"/>
    <property type="match status" value="1"/>
</dbReference>
<evidence type="ECO:0000256" key="2">
    <source>
        <dbReference type="ARBA" id="ARBA00023125"/>
    </source>
</evidence>
<evidence type="ECO:0000256" key="1">
    <source>
        <dbReference type="ARBA" id="ARBA00023015"/>
    </source>
</evidence>
<reference evidence="5 6" key="1">
    <citation type="submission" date="2017-04" db="EMBL/GenBank/DDBJ databases">
        <authorList>
            <person name="Afonso C.L."/>
            <person name="Miller P.J."/>
            <person name="Scott M.A."/>
            <person name="Spackman E."/>
            <person name="Goraichik I."/>
            <person name="Dimitrov K.M."/>
            <person name="Suarez D.L."/>
            <person name="Swayne D.E."/>
        </authorList>
    </citation>
    <scope>NUCLEOTIDE SEQUENCE [LARGE SCALE GENOMIC DNA]</scope>
    <source>
        <strain evidence="5 6">DSM 12555</strain>
    </source>
</reference>
<keyword evidence="2 5" id="KW-0238">DNA-binding</keyword>
<keyword evidence="1" id="KW-0805">Transcription regulation</keyword>
<dbReference type="InterPro" id="IPR036390">
    <property type="entry name" value="WH_DNA-bd_sf"/>
</dbReference>
<dbReference type="PRINTS" id="PR00598">
    <property type="entry name" value="HTHMARR"/>
</dbReference>
<dbReference type="Proteomes" id="UP000192468">
    <property type="component" value="Unassembled WGS sequence"/>
</dbReference>
<dbReference type="Gene3D" id="1.10.10.10">
    <property type="entry name" value="Winged helix-like DNA-binding domain superfamily/Winged helix DNA-binding domain"/>
    <property type="match status" value="1"/>
</dbReference>
<protein>
    <submittedName>
        <fullName evidence="5">DNA-binding transcriptional regulator, MarR family</fullName>
    </submittedName>
</protein>
<evidence type="ECO:0000313" key="5">
    <source>
        <dbReference type="EMBL" id="SMC22117.1"/>
    </source>
</evidence>
<dbReference type="AlphaFoldDB" id="A0A1W1XE07"/>
<dbReference type="RefSeq" id="WP_084115021.1">
    <property type="nucleotide sequence ID" value="NZ_FWXH01000003.1"/>
</dbReference>
<dbReference type="InterPro" id="IPR000835">
    <property type="entry name" value="HTH_MarR-typ"/>
</dbReference>
<evidence type="ECO:0000313" key="6">
    <source>
        <dbReference type="Proteomes" id="UP000192468"/>
    </source>
</evidence>
<dbReference type="InterPro" id="IPR036388">
    <property type="entry name" value="WH-like_DNA-bd_sf"/>
</dbReference>
<keyword evidence="6" id="KW-1185">Reference proteome</keyword>
<organism evidence="5 6">
    <name type="scientific">Clostridium acidisoli DSM 12555</name>
    <dbReference type="NCBI Taxonomy" id="1121291"/>
    <lineage>
        <taxon>Bacteria</taxon>
        <taxon>Bacillati</taxon>
        <taxon>Bacillota</taxon>
        <taxon>Clostridia</taxon>
        <taxon>Eubacteriales</taxon>
        <taxon>Clostridiaceae</taxon>
        <taxon>Clostridium</taxon>
    </lineage>
</organism>
<dbReference type="Pfam" id="PF01047">
    <property type="entry name" value="MarR"/>
    <property type="match status" value="1"/>
</dbReference>
<dbReference type="STRING" id="1121291.SAMN02745134_01547"/>
<keyword evidence="3" id="KW-0804">Transcription</keyword>
<evidence type="ECO:0000259" key="4">
    <source>
        <dbReference type="PROSITE" id="PS50995"/>
    </source>
</evidence>
<dbReference type="GO" id="GO:0003700">
    <property type="term" value="F:DNA-binding transcription factor activity"/>
    <property type="evidence" value="ECO:0007669"/>
    <property type="project" value="InterPro"/>
</dbReference>
<accession>A0A1W1XE07</accession>
<proteinExistence type="predicted"/>
<dbReference type="PROSITE" id="PS50995">
    <property type="entry name" value="HTH_MARR_2"/>
    <property type="match status" value="1"/>
</dbReference>
<sequence>MKIDNSIKLIGRVREKANDFLLNELKQIGIVDIATSHGDILSTLFKYKECTMTELSNSINKDRSTVTALINKLTKFGYVSSKKDPEDNRSTIIYLTEKGKELEPNFQKISEKLYEKEYQGITDEEKDIFNKILKKIYNNF</sequence>
<name>A0A1W1XE07_9CLOT</name>
<feature type="domain" description="HTH marR-type" evidence="4">
    <location>
        <begin position="1"/>
        <end position="138"/>
    </location>
</feature>
<gene>
    <name evidence="5" type="ORF">SAMN02745134_01547</name>
</gene>
<evidence type="ECO:0000256" key="3">
    <source>
        <dbReference type="ARBA" id="ARBA00023163"/>
    </source>
</evidence>
<dbReference type="SUPFAM" id="SSF46785">
    <property type="entry name" value="Winged helix' DNA-binding domain"/>
    <property type="match status" value="1"/>
</dbReference>
<dbReference type="PANTHER" id="PTHR42756:SF1">
    <property type="entry name" value="TRANSCRIPTIONAL REPRESSOR OF EMRAB OPERON"/>
    <property type="match status" value="1"/>
</dbReference>
<dbReference type="SMART" id="SM00347">
    <property type="entry name" value="HTH_MARR"/>
    <property type="match status" value="1"/>
</dbReference>